<keyword evidence="6 8" id="KW-0472">Membrane</keyword>
<dbReference type="Gene3D" id="2.40.170.20">
    <property type="entry name" value="TonB-dependent receptor, beta-barrel domain"/>
    <property type="match status" value="1"/>
</dbReference>
<gene>
    <name evidence="12" type="ORF">D1614_21650</name>
</gene>
<dbReference type="Gene3D" id="2.170.130.10">
    <property type="entry name" value="TonB-dependent receptor, plug domain"/>
    <property type="match status" value="1"/>
</dbReference>
<comment type="subcellular location">
    <subcellularLocation>
        <location evidence="1 8">Cell outer membrane</location>
        <topology evidence="1 8">Multi-pass membrane protein</topology>
    </subcellularLocation>
</comment>
<dbReference type="InterPro" id="IPR023996">
    <property type="entry name" value="TonB-dep_OMP_SusC/RagA"/>
</dbReference>
<sequence length="1018" mass="111734">MKKMFHQRGIHVRIVLLAFVFLFSGHFLVNGQTTSLSGTVTEAGTGISLPGVSVFVKGTTIGTVTGSDGSYSLQVPSNAKKLVFSFVGLKTLEVAYTGQSTINVQMEEETVGLEEVVAVGYGVQKKVNLTGSISTLKLDEAQNRPIANASQALAGLASGVTVTQVSGQPGADGASIRVRGTGTLGNNNPLVLIDGIRGSLSNVNVADIESITVLKDAASSAIYGSRAANGVILVTTKTGKQGNDFKLSYNAYTGFQKPTRLTDYVTNSAVFMEAVNTAIYNEDPTATPAFTQDQINQYRNSTDSYKYPNTDWQELMYRDAPITSHNLSVRGSGQKTRYSFSVGYLDQKGIVLGTSTKQYTARLNLDTKVSDKFSYSLKLSGRHDDVDQPVQGSGTVIGWIERALPIQAPYTEDGKYAYSSIYFANNTHPIAGALEGQNNTSWDNLLANLSGEYEIVSGLKLKGTVGVSNYHMLQKVFRPDVSLYNQMDNSVTIAQSVGGKALSAWNRYDTQRDITFVSQLDYTKTFGENHNFGALAGFNQETNKFSRLQASKDGLPSNALSEISAGSVDPTADGYSVDFGLQSFFGRVTYDYASKYLFEANVRYDGSSNFAKGQKWGLFPSFSVGWNISEEAFMEDVTAIDNLKIRGSWGQLGNQSIDPNQYTAFFNLGQSYSYGGSLVGGAAQTNLPNPDVTWESSTQTDIGIDLTLWEGKLQLVTDYYIKQTDDILRPINISTTIGALSPPTVNLASVENKGWEFLATHRNKINDLSYELSANFTTNKNKVTSIPSPVISGWSWIEEGRPIDEFYAIKMLGIFQSEEEVVAHKAQPTAKPGDVKFEDFNKDGKIDGDDRQSAGNSIPDVIYGFSGNIEYKGFNVSMIWQGVEGVYARTEEEQKPFFNYAGLPKFWLDNAWTKENPNNKYPRLTRGSNYVNNIWRNGSTFLIEDASFLRLKNIQLGYTFPKSITERLKIDYLNVYVNATNPLTFTKYRGLDPEKSPFGGRGSYSNVQIYTLGLNVTF</sequence>
<dbReference type="SUPFAM" id="SSF56935">
    <property type="entry name" value="Porins"/>
    <property type="match status" value="1"/>
</dbReference>
<evidence type="ECO:0000256" key="1">
    <source>
        <dbReference type="ARBA" id="ARBA00004571"/>
    </source>
</evidence>
<evidence type="ECO:0000256" key="5">
    <source>
        <dbReference type="ARBA" id="ARBA00023077"/>
    </source>
</evidence>
<protein>
    <submittedName>
        <fullName evidence="12">TonB-dependent receptor</fullName>
    </submittedName>
</protein>
<organism evidence="12 13">
    <name type="scientific">Maribellus luteus</name>
    <dbReference type="NCBI Taxonomy" id="2305463"/>
    <lineage>
        <taxon>Bacteria</taxon>
        <taxon>Pseudomonadati</taxon>
        <taxon>Bacteroidota</taxon>
        <taxon>Bacteroidia</taxon>
        <taxon>Marinilabiliales</taxon>
        <taxon>Prolixibacteraceae</taxon>
        <taxon>Maribellus</taxon>
    </lineage>
</organism>
<dbReference type="RefSeq" id="WP_119440091.1">
    <property type="nucleotide sequence ID" value="NZ_QWGR01000020.1"/>
</dbReference>
<evidence type="ECO:0000313" key="12">
    <source>
        <dbReference type="EMBL" id="RIJ45745.1"/>
    </source>
</evidence>
<dbReference type="InterPro" id="IPR012910">
    <property type="entry name" value="Plug_dom"/>
</dbReference>
<keyword evidence="12" id="KW-0675">Receptor</keyword>
<name>A0A399SUR8_9BACT</name>
<evidence type="ECO:0000259" key="11">
    <source>
        <dbReference type="Pfam" id="PF07715"/>
    </source>
</evidence>
<keyword evidence="3 8" id="KW-1134">Transmembrane beta strand</keyword>
<evidence type="ECO:0000256" key="4">
    <source>
        <dbReference type="ARBA" id="ARBA00022692"/>
    </source>
</evidence>
<proteinExistence type="inferred from homology"/>
<dbReference type="PROSITE" id="PS52016">
    <property type="entry name" value="TONB_DEPENDENT_REC_3"/>
    <property type="match status" value="1"/>
</dbReference>
<keyword evidence="4 8" id="KW-0812">Transmembrane</keyword>
<evidence type="ECO:0000256" key="9">
    <source>
        <dbReference type="RuleBase" id="RU003357"/>
    </source>
</evidence>
<dbReference type="OrthoDB" id="9768177at2"/>
<keyword evidence="2 8" id="KW-0813">Transport</keyword>
<evidence type="ECO:0000259" key="10">
    <source>
        <dbReference type="Pfam" id="PF00593"/>
    </source>
</evidence>
<dbReference type="InterPro" id="IPR037066">
    <property type="entry name" value="Plug_dom_sf"/>
</dbReference>
<dbReference type="EMBL" id="QWGR01000020">
    <property type="protein sequence ID" value="RIJ45745.1"/>
    <property type="molecule type" value="Genomic_DNA"/>
</dbReference>
<dbReference type="Proteomes" id="UP000265926">
    <property type="component" value="Unassembled WGS sequence"/>
</dbReference>
<accession>A0A399SUR8</accession>
<feature type="domain" description="TonB-dependent receptor-like beta-barrel" evidence="10">
    <location>
        <begin position="424"/>
        <end position="783"/>
    </location>
</feature>
<dbReference type="GO" id="GO:0009279">
    <property type="term" value="C:cell outer membrane"/>
    <property type="evidence" value="ECO:0007669"/>
    <property type="project" value="UniProtKB-SubCell"/>
</dbReference>
<evidence type="ECO:0000256" key="2">
    <source>
        <dbReference type="ARBA" id="ARBA00022448"/>
    </source>
</evidence>
<dbReference type="InterPro" id="IPR008969">
    <property type="entry name" value="CarboxyPept-like_regulatory"/>
</dbReference>
<keyword evidence="5 9" id="KW-0798">TonB box</keyword>
<dbReference type="InterPro" id="IPR023997">
    <property type="entry name" value="TonB-dep_OMP_SusC/RagA_CS"/>
</dbReference>
<dbReference type="SUPFAM" id="SSF49464">
    <property type="entry name" value="Carboxypeptidase regulatory domain-like"/>
    <property type="match status" value="1"/>
</dbReference>
<dbReference type="InterPro" id="IPR036942">
    <property type="entry name" value="Beta-barrel_TonB_sf"/>
</dbReference>
<dbReference type="Pfam" id="PF13715">
    <property type="entry name" value="CarbopepD_reg_2"/>
    <property type="match status" value="1"/>
</dbReference>
<dbReference type="NCBIfam" id="TIGR04057">
    <property type="entry name" value="SusC_RagA_signa"/>
    <property type="match status" value="1"/>
</dbReference>
<dbReference type="FunFam" id="2.170.130.10:FF:000003">
    <property type="entry name" value="SusC/RagA family TonB-linked outer membrane protein"/>
    <property type="match status" value="1"/>
</dbReference>
<dbReference type="Pfam" id="PF07715">
    <property type="entry name" value="Plug"/>
    <property type="match status" value="1"/>
</dbReference>
<dbReference type="InterPro" id="IPR000531">
    <property type="entry name" value="Beta-barrel_TonB"/>
</dbReference>
<evidence type="ECO:0000256" key="3">
    <source>
        <dbReference type="ARBA" id="ARBA00022452"/>
    </source>
</evidence>
<dbReference type="Pfam" id="PF00593">
    <property type="entry name" value="TonB_dep_Rec_b-barrel"/>
    <property type="match status" value="1"/>
</dbReference>
<dbReference type="NCBIfam" id="TIGR04056">
    <property type="entry name" value="OMP_RagA_SusC"/>
    <property type="match status" value="1"/>
</dbReference>
<reference evidence="12 13" key="1">
    <citation type="submission" date="2018-08" db="EMBL/GenBank/DDBJ databases">
        <title>Pallidiluteibacterium maritimus gen. nov., sp. nov., isolated from coastal sediment.</title>
        <authorList>
            <person name="Zhou L.Y."/>
        </authorList>
    </citation>
    <scope>NUCLEOTIDE SEQUENCE [LARGE SCALE GENOMIC DNA]</scope>
    <source>
        <strain evidence="12 13">XSD2</strain>
    </source>
</reference>
<dbReference type="AlphaFoldDB" id="A0A399SUR8"/>
<evidence type="ECO:0000256" key="7">
    <source>
        <dbReference type="ARBA" id="ARBA00023237"/>
    </source>
</evidence>
<comment type="similarity">
    <text evidence="8 9">Belongs to the TonB-dependent receptor family.</text>
</comment>
<dbReference type="InterPro" id="IPR039426">
    <property type="entry name" value="TonB-dep_rcpt-like"/>
</dbReference>
<evidence type="ECO:0000313" key="13">
    <source>
        <dbReference type="Proteomes" id="UP000265926"/>
    </source>
</evidence>
<dbReference type="Gene3D" id="2.60.40.1120">
    <property type="entry name" value="Carboxypeptidase-like, regulatory domain"/>
    <property type="match status" value="1"/>
</dbReference>
<keyword evidence="13" id="KW-1185">Reference proteome</keyword>
<evidence type="ECO:0000256" key="6">
    <source>
        <dbReference type="ARBA" id="ARBA00023136"/>
    </source>
</evidence>
<feature type="domain" description="TonB-dependent receptor plug" evidence="11">
    <location>
        <begin position="126"/>
        <end position="231"/>
    </location>
</feature>
<keyword evidence="7 8" id="KW-0998">Cell outer membrane</keyword>
<comment type="caution">
    <text evidence="12">The sequence shown here is derived from an EMBL/GenBank/DDBJ whole genome shotgun (WGS) entry which is preliminary data.</text>
</comment>
<evidence type="ECO:0000256" key="8">
    <source>
        <dbReference type="PROSITE-ProRule" id="PRU01360"/>
    </source>
</evidence>